<dbReference type="EMBL" id="JAJTJA010000004">
    <property type="protein sequence ID" value="KAH8700435.1"/>
    <property type="molecule type" value="Genomic_DNA"/>
</dbReference>
<protein>
    <submittedName>
        <fullName evidence="2">Uncharacterized protein</fullName>
    </submittedName>
</protein>
<evidence type="ECO:0000313" key="3">
    <source>
        <dbReference type="Proteomes" id="UP001201262"/>
    </source>
</evidence>
<dbReference type="RefSeq" id="XP_046074141.1">
    <property type="nucleotide sequence ID" value="XM_046209341.1"/>
</dbReference>
<accession>A0AAD4KUX0</accession>
<keyword evidence="1" id="KW-0472">Membrane</keyword>
<proteinExistence type="predicted"/>
<feature type="transmembrane region" description="Helical" evidence="1">
    <location>
        <begin position="58"/>
        <end position="77"/>
    </location>
</feature>
<evidence type="ECO:0000256" key="1">
    <source>
        <dbReference type="SAM" id="Phobius"/>
    </source>
</evidence>
<dbReference type="Proteomes" id="UP001201262">
    <property type="component" value="Unassembled WGS sequence"/>
</dbReference>
<keyword evidence="1" id="KW-1133">Transmembrane helix</keyword>
<keyword evidence="3" id="KW-1185">Reference proteome</keyword>
<gene>
    <name evidence="2" type="ORF">BGW36DRAFT_129026</name>
</gene>
<name>A0AAD4KUX0_9EURO</name>
<keyword evidence="1" id="KW-0812">Transmembrane</keyword>
<evidence type="ECO:0000313" key="2">
    <source>
        <dbReference type="EMBL" id="KAH8700435.1"/>
    </source>
</evidence>
<dbReference type="AlphaFoldDB" id="A0AAD4KUX0"/>
<dbReference type="GeneID" id="70239628"/>
<sequence>MCLPDVGFMYTRYRIVYRYFFLFFFSSHFGRLDHLMYVMVNVLLVQGALISPEQAHKAWAFTTTLFKCYFVLSFLLLSRVACY</sequence>
<comment type="caution">
    <text evidence="2">The sequence shown here is derived from an EMBL/GenBank/DDBJ whole genome shotgun (WGS) entry which is preliminary data.</text>
</comment>
<reference evidence="2" key="1">
    <citation type="submission" date="2021-12" db="EMBL/GenBank/DDBJ databases">
        <title>Convergent genome expansion in fungi linked to evolution of root-endophyte symbiosis.</title>
        <authorList>
            <consortium name="DOE Joint Genome Institute"/>
            <person name="Ke Y.-H."/>
            <person name="Bonito G."/>
            <person name="Liao H.-L."/>
            <person name="Looney B."/>
            <person name="Rojas-Flechas A."/>
            <person name="Nash J."/>
            <person name="Hameed K."/>
            <person name="Schadt C."/>
            <person name="Martin F."/>
            <person name="Crous P.W."/>
            <person name="Miettinen O."/>
            <person name="Magnuson J.K."/>
            <person name="Labbe J."/>
            <person name="Jacobson D."/>
            <person name="Doktycz M.J."/>
            <person name="Veneault-Fourrey C."/>
            <person name="Kuo A."/>
            <person name="Mondo S."/>
            <person name="Calhoun S."/>
            <person name="Riley R."/>
            <person name="Ohm R."/>
            <person name="LaButti K."/>
            <person name="Andreopoulos B."/>
            <person name="Pangilinan J."/>
            <person name="Nolan M."/>
            <person name="Tritt A."/>
            <person name="Clum A."/>
            <person name="Lipzen A."/>
            <person name="Daum C."/>
            <person name="Barry K."/>
            <person name="Grigoriev I.V."/>
            <person name="Vilgalys R."/>
        </authorList>
    </citation>
    <scope>NUCLEOTIDE SEQUENCE</scope>
    <source>
        <strain evidence="2">PMI_201</strain>
    </source>
</reference>
<feature type="transmembrane region" description="Helical" evidence="1">
    <location>
        <begin position="19"/>
        <end position="38"/>
    </location>
</feature>
<organism evidence="2 3">
    <name type="scientific">Talaromyces proteolyticus</name>
    <dbReference type="NCBI Taxonomy" id="1131652"/>
    <lineage>
        <taxon>Eukaryota</taxon>
        <taxon>Fungi</taxon>
        <taxon>Dikarya</taxon>
        <taxon>Ascomycota</taxon>
        <taxon>Pezizomycotina</taxon>
        <taxon>Eurotiomycetes</taxon>
        <taxon>Eurotiomycetidae</taxon>
        <taxon>Eurotiales</taxon>
        <taxon>Trichocomaceae</taxon>
        <taxon>Talaromyces</taxon>
        <taxon>Talaromyces sect. Bacilispori</taxon>
    </lineage>
</organism>